<protein>
    <recommendedName>
        <fullName evidence="4">Secreted protein</fullName>
    </recommendedName>
</protein>
<name>A0ABY3E0H3_9CORY</name>
<feature type="region of interest" description="Disordered" evidence="1">
    <location>
        <begin position="54"/>
        <end position="120"/>
    </location>
</feature>
<reference evidence="2 3" key="1">
    <citation type="submission" date="2019-07" db="EMBL/GenBank/DDBJ databases">
        <title>Draft genome of Corynebacterium godavarianum and other related strains.</title>
        <authorList>
            <person name="Bernier A.-M."/>
            <person name="Bernard K."/>
        </authorList>
    </citation>
    <scope>NUCLEOTIDE SEQUENCE [LARGE SCALE GENOMIC DNA]</scope>
    <source>
        <strain evidence="2 3">LMG 29598</strain>
    </source>
</reference>
<evidence type="ECO:0000256" key="1">
    <source>
        <dbReference type="SAM" id="MobiDB-lite"/>
    </source>
</evidence>
<organism evidence="2 3">
    <name type="scientific">Corynebacterium godavarianum</name>
    <dbReference type="NCBI Taxonomy" id="2054421"/>
    <lineage>
        <taxon>Bacteria</taxon>
        <taxon>Bacillati</taxon>
        <taxon>Actinomycetota</taxon>
        <taxon>Actinomycetes</taxon>
        <taxon>Mycobacteriales</taxon>
        <taxon>Corynebacteriaceae</taxon>
        <taxon>Corynebacterium</taxon>
    </lineage>
</organism>
<dbReference type="EMBL" id="VMHH01000007">
    <property type="protein sequence ID" value="TSJ73065.1"/>
    <property type="molecule type" value="Genomic_DNA"/>
</dbReference>
<feature type="compositionally biased region" description="Low complexity" evidence="1">
    <location>
        <begin position="84"/>
        <end position="118"/>
    </location>
</feature>
<dbReference type="Proteomes" id="UP000320747">
    <property type="component" value="Unassembled WGS sequence"/>
</dbReference>
<accession>A0ABY3E0H3</accession>
<gene>
    <name evidence="2" type="ORF">FPH17_08840</name>
</gene>
<evidence type="ECO:0000313" key="2">
    <source>
        <dbReference type="EMBL" id="TSJ73065.1"/>
    </source>
</evidence>
<sequence length="250" mass="26465">MTYQRPTDQRRPAQRPPKRPLPPEIYMRRRVVVLVALLVLVGLIVWGLSAVARSGGGGEDTASSSVEATASPSPSEEKPKAEPTETVVGEESGTSSANSTSSASETASSESSVAAAPANPGECSLKDLQITATTNQPSYPAGTEPVLYMEVRNPTDVDCNINLDEAKLRFEVYAMGTNERVWADTDCYEPVVGGMQTFAPGATRGFEARWSATGSAPEACENRQPVPAGSYFLHAVIGDNASDPAPFNIT</sequence>
<comment type="caution">
    <text evidence="2">The sequence shown here is derived from an EMBL/GenBank/DDBJ whole genome shotgun (WGS) entry which is preliminary data.</text>
</comment>
<feature type="region of interest" description="Disordered" evidence="1">
    <location>
        <begin position="1"/>
        <end position="22"/>
    </location>
</feature>
<evidence type="ECO:0000313" key="3">
    <source>
        <dbReference type="Proteomes" id="UP000320747"/>
    </source>
</evidence>
<evidence type="ECO:0008006" key="4">
    <source>
        <dbReference type="Google" id="ProtNLM"/>
    </source>
</evidence>
<feature type="compositionally biased region" description="Low complexity" evidence="1">
    <location>
        <begin position="61"/>
        <end position="74"/>
    </location>
</feature>
<dbReference type="RefSeq" id="WP_154879925.1">
    <property type="nucleotide sequence ID" value="NZ_JAADJX010000001.1"/>
</dbReference>
<proteinExistence type="predicted"/>
<keyword evidence="3" id="KW-1185">Reference proteome</keyword>